<dbReference type="FunFam" id="3.40.50.12160:FF:000005">
    <property type="entry name" value="threonylcarbamoyladenosine tRNA methylthiotransferase isoform X1"/>
    <property type="match status" value="1"/>
</dbReference>
<keyword evidence="16" id="KW-0472">Membrane</keyword>
<dbReference type="Proteomes" id="UP000053105">
    <property type="component" value="Unassembled WGS sequence"/>
</dbReference>
<keyword evidence="13" id="KW-1133">Transmembrane helix</keyword>
<evidence type="ECO:0000256" key="5">
    <source>
        <dbReference type="ARBA" id="ARBA00013273"/>
    </source>
</evidence>
<keyword evidence="7" id="KW-0004">4Fe-4S</keyword>
<dbReference type="GO" id="GO:0005783">
    <property type="term" value="C:endoplasmic reticulum"/>
    <property type="evidence" value="ECO:0007669"/>
    <property type="project" value="TreeGrafter"/>
</dbReference>
<dbReference type="InterPro" id="IPR038135">
    <property type="entry name" value="Methylthiotransferase_N_sf"/>
</dbReference>
<dbReference type="PROSITE" id="PS51918">
    <property type="entry name" value="RADICAL_SAM"/>
    <property type="match status" value="1"/>
</dbReference>
<evidence type="ECO:0000256" key="8">
    <source>
        <dbReference type="ARBA" id="ARBA00022679"/>
    </source>
</evidence>
<keyword evidence="9" id="KW-0949">S-adenosyl-L-methionine</keyword>
<evidence type="ECO:0000259" key="20">
    <source>
        <dbReference type="PROSITE" id="PS50926"/>
    </source>
</evidence>
<evidence type="ECO:0000256" key="2">
    <source>
        <dbReference type="ARBA" id="ARBA00002399"/>
    </source>
</evidence>
<comment type="subcellular location">
    <subcellularLocation>
        <location evidence="3">Membrane</location>
        <topology evidence="3">Single-pass membrane protein</topology>
    </subcellularLocation>
</comment>
<dbReference type="PANTHER" id="PTHR11918">
    <property type="entry name" value="RADICAL SAM PROTEINS"/>
    <property type="match status" value="1"/>
</dbReference>
<evidence type="ECO:0000256" key="9">
    <source>
        <dbReference type="ARBA" id="ARBA00022691"/>
    </source>
</evidence>
<evidence type="ECO:0000259" key="22">
    <source>
        <dbReference type="PROSITE" id="PS51918"/>
    </source>
</evidence>
<feature type="domain" description="MTTase N-terminal" evidence="21">
    <location>
        <begin position="60"/>
        <end position="168"/>
    </location>
</feature>
<evidence type="ECO:0000256" key="10">
    <source>
        <dbReference type="ARBA" id="ARBA00022692"/>
    </source>
</evidence>
<dbReference type="EC" id="2.8.4.5" evidence="5"/>
<keyword evidence="10" id="KW-0812">Transmembrane</keyword>
<dbReference type="InterPro" id="IPR013848">
    <property type="entry name" value="Methylthiotransferase_N"/>
</dbReference>
<keyword evidence="24" id="KW-1185">Reference proteome</keyword>
<evidence type="ECO:0000313" key="23">
    <source>
        <dbReference type="EMBL" id="KOX73195.1"/>
    </source>
</evidence>
<keyword evidence="15" id="KW-0411">Iron-sulfur</keyword>
<accession>A0A0M8ZXM5</accession>
<dbReference type="SFLD" id="SFLDS00029">
    <property type="entry name" value="Radical_SAM"/>
    <property type="match status" value="1"/>
</dbReference>
<dbReference type="InterPro" id="IPR005839">
    <property type="entry name" value="Methylthiotransferase"/>
</dbReference>
<dbReference type="PROSITE" id="PS50926">
    <property type="entry name" value="TRAM"/>
    <property type="match status" value="1"/>
</dbReference>
<evidence type="ECO:0000256" key="6">
    <source>
        <dbReference type="ARBA" id="ARBA00018810"/>
    </source>
</evidence>
<evidence type="ECO:0000256" key="4">
    <source>
        <dbReference type="ARBA" id="ARBA00008616"/>
    </source>
</evidence>
<reference evidence="23 24" key="1">
    <citation type="submission" date="2015-07" db="EMBL/GenBank/DDBJ databases">
        <title>The genome of Melipona quadrifasciata.</title>
        <authorList>
            <person name="Pan H."/>
            <person name="Kapheim K."/>
        </authorList>
    </citation>
    <scope>NUCLEOTIDE SEQUENCE [LARGE SCALE GENOMIC DNA]</scope>
    <source>
        <strain evidence="23">0111107301</strain>
        <tissue evidence="23">Whole body</tissue>
    </source>
</reference>
<comment type="similarity">
    <text evidence="4">Belongs to the methylthiotransferase family. CDKAL1 subfamily.</text>
</comment>
<dbReference type="Gene3D" id="3.80.30.20">
    <property type="entry name" value="tm_1862 like domain"/>
    <property type="match status" value="1"/>
</dbReference>
<dbReference type="Pfam" id="PF04055">
    <property type="entry name" value="Radical_SAM"/>
    <property type="match status" value="1"/>
</dbReference>
<dbReference type="NCBIfam" id="TIGR01578">
    <property type="entry name" value="MiaB-like-B"/>
    <property type="match status" value="1"/>
</dbReference>
<evidence type="ECO:0000256" key="18">
    <source>
        <dbReference type="ARBA" id="ARBA00051661"/>
    </source>
</evidence>
<keyword evidence="12" id="KW-0479">Metal-binding</keyword>
<dbReference type="InterPro" id="IPR006638">
    <property type="entry name" value="Elp3/MiaA/NifB-like_rSAM"/>
</dbReference>
<evidence type="ECO:0000256" key="7">
    <source>
        <dbReference type="ARBA" id="ARBA00022485"/>
    </source>
</evidence>
<evidence type="ECO:0000313" key="24">
    <source>
        <dbReference type="Proteomes" id="UP000053105"/>
    </source>
</evidence>
<dbReference type="InterPro" id="IPR007197">
    <property type="entry name" value="rSAM"/>
</dbReference>
<dbReference type="InterPro" id="IPR006466">
    <property type="entry name" value="MiaB-like_arc_euk"/>
</dbReference>
<dbReference type="InterPro" id="IPR058240">
    <property type="entry name" value="rSAM_sf"/>
</dbReference>
<dbReference type="InterPro" id="IPR002792">
    <property type="entry name" value="TRAM_dom"/>
</dbReference>
<comment type="catalytic activity">
    <reaction evidence="18">
        <text>N(6)-L-threonylcarbamoyladenosine(37) in tRNA + (sulfur carrier)-SH + AH2 + 2 S-adenosyl-L-methionine = 2-methylsulfanyl-N(6)-L-threonylcarbamoyladenosine(37) in tRNA + (sulfur carrier)-H + 5'-deoxyadenosine + L-methionine + A + S-adenosyl-L-homocysteine + 2 H(+)</text>
        <dbReference type="Rhea" id="RHEA:37075"/>
        <dbReference type="Rhea" id="RHEA-COMP:10163"/>
        <dbReference type="Rhea" id="RHEA-COMP:11092"/>
        <dbReference type="Rhea" id="RHEA-COMP:14737"/>
        <dbReference type="Rhea" id="RHEA-COMP:14739"/>
        <dbReference type="ChEBI" id="CHEBI:13193"/>
        <dbReference type="ChEBI" id="CHEBI:15378"/>
        <dbReference type="ChEBI" id="CHEBI:17319"/>
        <dbReference type="ChEBI" id="CHEBI:17499"/>
        <dbReference type="ChEBI" id="CHEBI:29917"/>
        <dbReference type="ChEBI" id="CHEBI:57844"/>
        <dbReference type="ChEBI" id="CHEBI:57856"/>
        <dbReference type="ChEBI" id="CHEBI:59789"/>
        <dbReference type="ChEBI" id="CHEBI:64428"/>
        <dbReference type="ChEBI" id="CHEBI:74418"/>
        <dbReference type="ChEBI" id="CHEBI:74420"/>
        <dbReference type="EC" id="2.8.4.5"/>
    </reaction>
</comment>
<dbReference type="GO" id="GO:0016020">
    <property type="term" value="C:membrane"/>
    <property type="evidence" value="ECO:0007669"/>
    <property type="project" value="UniProtKB-SubCell"/>
</dbReference>
<sequence length="697" mass="78308">MSAPCQDIIEDIEDLISSQDITPKERYSTRKNVTVRPKRNQITEKVPQPSILSSIVPGTQTIYVKTWGCTHNNSDSEYMAGQLAAYGYKLTENKYEADLWLLNSCTVKNPAEDHFRNEIQAGKKKGKYVVVAGCVPQGAPKSSFLQGLSIIGVQQIDRVIEVVEETLKGNTVRFLQQKKQAGKKIGGASLNLPKVRRNPLIEIIAINTGCLNQCTYCKTKHARGELGSYPPDEIVERAIQAFHEGVCELWLTSEDTGTYGRDIGSSLPELLWKLVEVVPDGCRLRVGMTNPPYILEHLEQMSKILEHPKVYSFLHVPVQSGSDQVLADMKREYTRADFELVVNFLRERVPGLTIATDIICGFPTETEKDFEETMKLCEKYKFPILFINQFFPRPGTPAARMPKVPTQEVKKRTKKLSEFFQSYSPYDNRIGLVQDVLVTEVSHDKKHYVGHNKFYEQILVPLKKGYLGKIITVKIVETSKYSMKGEPITEGYNPALKPCLPKGTISGIPMEMKPSKYRIGIVPVFVFIINREHLDTQSDTKTCGNNETQRCLVAHNLLRFRLLCLEPITSRLFLLVGVANRGVLQGPVCGLDEQKVQNSIEQPCLEHVPTFFSPSTWQGNEQFGQGNKCSQATKQIPSSLNEFESIKRGNAGARISGGKGADYVRLGHESPCVMLHSYTATQLHSYTATQRRIVEND</sequence>
<evidence type="ECO:0000256" key="13">
    <source>
        <dbReference type="ARBA" id="ARBA00022989"/>
    </source>
</evidence>
<dbReference type="AlphaFoldDB" id="A0A0M8ZXM5"/>
<dbReference type="EMBL" id="KQ435802">
    <property type="protein sequence ID" value="KOX73195.1"/>
    <property type="molecule type" value="Genomic_DNA"/>
</dbReference>
<evidence type="ECO:0000256" key="3">
    <source>
        <dbReference type="ARBA" id="ARBA00004167"/>
    </source>
</evidence>
<dbReference type="FunFam" id="3.80.30.20:FF:000002">
    <property type="entry name" value="threonylcarbamoyladenosine tRNA methylthiotransferase isoform X2"/>
    <property type="match status" value="1"/>
</dbReference>
<dbReference type="InterPro" id="IPR020612">
    <property type="entry name" value="Methylthiotransferase_CS"/>
</dbReference>
<keyword evidence="8 23" id="KW-0808">Transferase</keyword>
<comment type="cofactor">
    <cofactor evidence="1">
        <name>[4Fe-4S] cluster</name>
        <dbReference type="ChEBI" id="CHEBI:49883"/>
    </cofactor>
</comment>
<dbReference type="NCBIfam" id="TIGR00089">
    <property type="entry name" value="MiaB/RimO family radical SAM methylthiotransferase"/>
    <property type="match status" value="1"/>
</dbReference>
<proteinExistence type="inferred from homology"/>
<dbReference type="PROSITE" id="PS01278">
    <property type="entry name" value="MTTASE_RADICAL"/>
    <property type="match status" value="1"/>
</dbReference>
<dbReference type="SMART" id="SM00729">
    <property type="entry name" value="Elp3"/>
    <property type="match status" value="1"/>
</dbReference>
<gene>
    <name evidence="23" type="ORF">WN51_01786</name>
</gene>
<evidence type="ECO:0000256" key="11">
    <source>
        <dbReference type="ARBA" id="ARBA00022694"/>
    </source>
</evidence>
<dbReference type="CDD" id="cd01335">
    <property type="entry name" value="Radical_SAM"/>
    <property type="match status" value="1"/>
</dbReference>
<dbReference type="SUPFAM" id="SSF102114">
    <property type="entry name" value="Radical SAM enzymes"/>
    <property type="match status" value="1"/>
</dbReference>
<evidence type="ECO:0000256" key="14">
    <source>
        <dbReference type="ARBA" id="ARBA00023004"/>
    </source>
</evidence>
<dbReference type="GO" id="GO:0046872">
    <property type="term" value="F:metal ion binding"/>
    <property type="evidence" value="ECO:0007669"/>
    <property type="project" value="UniProtKB-KW"/>
</dbReference>
<feature type="domain" description="TRAM" evidence="20">
    <location>
        <begin position="427"/>
        <end position="489"/>
    </location>
</feature>
<keyword evidence="14" id="KW-0408">Iron</keyword>
<evidence type="ECO:0000256" key="15">
    <source>
        <dbReference type="ARBA" id="ARBA00023014"/>
    </source>
</evidence>
<dbReference type="Gene3D" id="3.40.50.12160">
    <property type="entry name" value="Methylthiotransferase, N-terminal domain"/>
    <property type="match status" value="1"/>
</dbReference>
<evidence type="ECO:0000256" key="16">
    <source>
        <dbReference type="ARBA" id="ARBA00023136"/>
    </source>
</evidence>
<dbReference type="STRING" id="166423.A0A0M8ZXM5"/>
<feature type="domain" description="Radical SAM core" evidence="22">
    <location>
        <begin position="196"/>
        <end position="427"/>
    </location>
</feature>
<dbReference type="OrthoDB" id="1730074at2759"/>
<dbReference type="Pfam" id="PF00919">
    <property type="entry name" value="UPF0004"/>
    <property type="match status" value="1"/>
</dbReference>
<comment type="function">
    <text evidence="2">Catalyzes the methylthiolation of N6-threonylcarbamoyladenosine (t(6)A), leading to the formation of 2-methylthio-N6-threonylcarbamoyladenosine (ms(2)t(6)A) at position 37 in tRNAs that read codons beginning with adenine.</text>
</comment>
<evidence type="ECO:0000259" key="21">
    <source>
        <dbReference type="PROSITE" id="PS51449"/>
    </source>
</evidence>
<evidence type="ECO:0000256" key="1">
    <source>
        <dbReference type="ARBA" id="ARBA00001966"/>
    </source>
</evidence>
<dbReference type="GO" id="GO:0035598">
    <property type="term" value="F:tRNA (N(6)-L-threonylcarbamoyladenosine(37)-C(2))-methylthiotransferase activity"/>
    <property type="evidence" value="ECO:0007669"/>
    <property type="project" value="UniProtKB-EC"/>
</dbReference>
<dbReference type="PROSITE" id="PS51449">
    <property type="entry name" value="MTTASE_N"/>
    <property type="match status" value="1"/>
</dbReference>
<evidence type="ECO:0000256" key="12">
    <source>
        <dbReference type="ARBA" id="ARBA00022723"/>
    </source>
</evidence>
<protein>
    <recommendedName>
        <fullName evidence="6">Threonylcarbamoyladenosine tRNA methylthiotransferase</fullName>
        <ecNumber evidence="5">2.8.4.5</ecNumber>
    </recommendedName>
    <alternativeName>
        <fullName evidence="19">CDKAL1-like protein</fullName>
    </alternativeName>
    <alternativeName>
        <fullName evidence="17">tRNA-t(6)A37 methylthiotransferase</fullName>
    </alternativeName>
</protein>
<name>A0A0M8ZXM5_9HYME</name>
<keyword evidence="11" id="KW-0819">tRNA processing</keyword>
<organism evidence="23 24">
    <name type="scientific">Melipona quadrifasciata</name>
    <dbReference type="NCBI Taxonomy" id="166423"/>
    <lineage>
        <taxon>Eukaryota</taxon>
        <taxon>Metazoa</taxon>
        <taxon>Ecdysozoa</taxon>
        <taxon>Arthropoda</taxon>
        <taxon>Hexapoda</taxon>
        <taxon>Insecta</taxon>
        <taxon>Pterygota</taxon>
        <taxon>Neoptera</taxon>
        <taxon>Endopterygota</taxon>
        <taxon>Hymenoptera</taxon>
        <taxon>Apocrita</taxon>
        <taxon>Aculeata</taxon>
        <taxon>Apoidea</taxon>
        <taxon>Anthophila</taxon>
        <taxon>Apidae</taxon>
        <taxon>Melipona</taxon>
    </lineage>
</organism>
<evidence type="ECO:0000256" key="17">
    <source>
        <dbReference type="ARBA" id="ARBA00031213"/>
    </source>
</evidence>
<dbReference type="GO" id="GO:0051539">
    <property type="term" value="F:4 iron, 4 sulfur cluster binding"/>
    <property type="evidence" value="ECO:0007669"/>
    <property type="project" value="UniProtKB-KW"/>
</dbReference>
<dbReference type="InterPro" id="IPR023404">
    <property type="entry name" value="rSAM_horseshoe"/>
</dbReference>
<dbReference type="SFLD" id="SFLDG01082">
    <property type="entry name" value="B12-binding_domain_containing"/>
    <property type="match status" value="1"/>
</dbReference>
<evidence type="ECO:0000256" key="19">
    <source>
        <dbReference type="ARBA" id="ARBA00076644"/>
    </source>
</evidence>
<dbReference type="PANTHER" id="PTHR11918:SF45">
    <property type="entry name" value="THREONYLCARBAMOYLADENOSINE TRNA METHYLTHIOTRANSFERASE"/>
    <property type="match status" value="1"/>
</dbReference>